<comment type="caution">
    <text evidence="1">The sequence shown here is derived from an EMBL/GenBank/DDBJ whole genome shotgun (WGS) entry which is preliminary data.</text>
</comment>
<sequence length="70" mass="8141">MALTSQMKMARFQTFWIQMRKNKPSDKSRKSGQTPGGTKMAFYSFICNLKIKHSPNESKLQPLLLSSRRF</sequence>
<evidence type="ECO:0000313" key="1">
    <source>
        <dbReference type="EMBL" id="KAF5776231.1"/>
    </source>
</evidence>
<protein>
    <submittedName>
        <fullName evidence="1">Uncharacterized protein</fullName>
    </submittedName>
</protein>
<organism evidence="1 2">
    <name type="scientific">Helianthus annuus</name>
    <name type="common">Common sunflower</name>
    <dbReference type="NCBI Taxonomy" id="4232"/>
    <lineage>
        <taxon>Eukaryota</taxon>
        <taxon>Viridiplantae</taxon>
        <taxon>Streptophyta</taxon>
        <taxon>Embryophyta</taxon>
        <taxon>Tracheophyta</taxon>
        <taxon>Spermatophyta</taxon>
        <taxon>Magnoliopsida</taxon>
        <taxon>eudicotyledons</taxon>
        <taxon>Gunneridae</taxon>
        <taxon>Pentapetalae</taxon>
        <taxon>asterids</taxon>
        <taxon>campanulids</taxon>
        <taxon>Asterales</taxon>
        <taxon>Asteraceae</taxon>
        <taxon>Asteroideae</taxon>
        <taxon>Heliantheae alliance</taxon>
        <taxon>Heliantheae</taxon>
        <taxon>Helianthus</taxon>
    </lineage>
</organism>
<dbReference type="Gramene" id="mRNA:HanXRQr2_Chr12g0521941">
    <property type="protein sequence ID" value="CDS:HanXRQr2_Chr12g0521941.1"/>
    <property type="gene ID" value="HanXRQr2_Chr12g0521941"/>
</dbReference>
<dbReference type="EMBL" id="MNCJ02000327">
    <property type="protein sequence ID" value="KAF5776231.1"/>
    <property type="molecule type" value="Genomic_DNA"/>
</dbReference>
<reference evidence="1" key="2">
    <citation type="submission" date="2020-06" db="EMBL/GenBank/DDBJ databases">
        <title>Helianthus annuus Genome sequencing and assembly Release 2.</title>
        <authorList>
            <person name="Gouzy J."/>
            <person name="Langlade N."/>
            <person name="Munos S."/>
        </authorList>
    </citation>
    <scope>NUCLEOTIDE SEQUENCE</scope>
    <source>
        <tissue evidence="1">Leaves</tissue>
    </source>
</reference>
<evidence type="ECO:0000313" key="2">
    <source>
        <dbReference type="Proteomes" id="UP000215914"/>
    </source>
</evidence>
<proteinExistence type="predicted"/>
<keyword evidence="2" id="KW-1185">Reference proteome</keyword>
<dbReference type="Proteomes" id="UP000215914">
    <property type="component" value="Unassembled WGS sequence"/>
</dbReference>
<name>A0A9K3HEA2_HELAN</name>
<dbReference type="AlphaFoldDB" id="A0A9K3HEA2"/>
<reference evidence="1" key="1">
    <citation type="journal article" date="2017" name="Nature">
        <title>The sunflower genome provides insights into oil metabolism, flowering and Asterid evolution.</title>
        <authorList>
            <person name="Badouin H."/>
            <person name="Gouzy J."/>
            <person name="Grassa C.J."/>
            <person name="Murat F."/>
            <person name="Staton S.E."/>
            <person name="Cottret L."/>
            <person name="Lelandais-Briere C."/>
            <person name="Owens G.L."/>
            <person name="Carrere S."/>
            <person name="Mayjonade B."/>
            <person name="Legrand L."/>
            <person name="Gill N."/>
            <person name="Kane N.C."/>
            <person name="Bowers J.E."/>
            <person name="Hubner S."/>
            <person name="Bellec A."/>
            <person name="Berard A."/>
            <person name="Berges H."/>
            <person name="Blanchet N."/>
            <person name="Boniface M.C."/>
            <person name="Brunel D."/>
            <person name="Catrice O."/>
            <person name="Chaidir N."/>
            <person name="Claudel C."/>
            <person name="Donnadieu C."/>
            <person name="Faraut T."/>
            <person name="Fievet G."/>
            <person name="Helmstetter N."/>
            <person name="King M."/>
            <person name="Knapp S.J."/>
            <person name="Lai Z."/>
            <person name="Le Paslier M.C."/>
            <person name="Lippi Y."/>
            <person name="Lorenzon L."/>
            <person name="Mandel J.R."/>
            <person name="Marage G."/>
            <person name="Marchand G."/>
            <person name="Marquand E."/>
            <person name="Bret-Mestries E."/>
            <person name="Morien E."/>
            <person name="Nambeesan S."/>
            <person name="Nguyen T."/>
            <person name="Pegot-Espagnet P."/>
            <person name="Pouilly N."/>
            <person name="Raftis F."/>
            <person name="Sallet E."/>
            <person name="Schiex T."/>
            <person name="Thomas J."/>
            <person name="Vandecasteele C."/>
            <person name="Vares D."/>
            <person name="Vear F."/>
            <person name="Vautrin S."/>
            <person name="Crespi M."/>
            <person name="Mangin B."/>
            <person name="Burke J.M."/>
            <person name="Salse J."/>
            <person name="Munos S."/>
            <person name="Vincourt P."/>
            <person name="Rieseberg L.H."/>
            <person name="Langlade N.B."/>
        </authorList>
    </citation>
    <scope>NUCLEOTIDE SEQUENCE</scope>
    <source>
        <tissue evidence="1">Leaves</tissue>
    </source>
</reference>
<gene>
    <name evidence="1" type="ORF">HanXRQr2_Chr12g0521941</name>
</gene>
<accession>A0A9K3HEA2</accession>